<comment type="caution">
    <text evidence="1">The sequence shown here is derived from an EMBL/GenBank/DDBJ whole genome shotgun (WGS) entry which is preliminary data.</text>
</comment>
<dbReference type="AlphaFoldDB" id="A0A3N5Y247"/>
<sequence length="150" mass="16077">MSKRITLIKGVIFSAAITLVSGCGTSHLNCDTPDNQERLVSALNELVSDYLVANAEKKGIALAENPSYPAFTVTSFNQHIIDINAKKCDYIVKASFPATKAVQNAIPVSVVFRSTGINGQTHELNEFTVDPSDAVRLGIAAVKNAEQAKQ</sequence>
<name>A0A3N5Y247_9ALTE</name>
<dbReference type="RefSeq" id="WP_124028083.1">
    <property type="nucleotide sequence ID" value="NZ_JBHRSN010000006.1"/>
</dbReference>
<protein>
    <recommendedName>
        <fullName evidence="3">Lipoprotein</fullName>
    </recommendedName>
</protein>
<organism evidence="1 2">
    <name type="scientific">Alteromonas sediminis</name>
    <dbReference type="NCBI Taxonomy" id="2259342"/>
    <lineage>
        <taxon>Bacteria</taxon>
        <taxon>Pseudomonadati</taxon>
        <taxon>Pseudomonadota</taxon>
        <taxon>Gammaproteobacteria</taxon>
        <taxon>Alteromonadales</taxon>
        <taxon>Alteromonadaceae</taxon>
        <taxon>Alteromonas/Salinimonas group</taxon>
        <taxon>Alteromonas</taxon>
    </lineage>
</organism>
<gene>
    <name evidence="1" type="ORF">DRW07_11665</name>
</gene>
<dbReference type="EMBL" id="RPOK01000003">
    <property type="protein sequence ID" value="RPJ66726.1"/>
    <property type="molecule type" value="Genomic_DNA"/>
</dbReference>
<dbReference type="PROSITE" id="PS51257">
    <property type="entry name" value="PROKAR_LIPOPROTEIN"/>
    <property type="match status" value="1"/>
</dbReference>
<accession>A0A3N5Y247</accession>
<dbReference type="Proteomes" id="UP000275281">
    <property type="component" value="Unassembled WGS sequence"/>
</dbReference>
<proteinExistence type="predicted"/>
<evidence type="ECO:0008006" key="3">
    <source>
        <dbReference type="Google" id="ProtNLM"/>
    </source>
</evidence>
<keyword evidence="2" id="KW-1185">Reference proteome</keyword>
<evidence type="ECO:0000313" key="1">
    <source>
        <dbReference type="EMBL" id="RPJ66726.1"/>
    </source>
</evidence>
<reference evidence="1 2" key="1">
    <citation type="submission" date="2018-11" db="EMBL/GenBank/DDBJ databases">
        <authorList>
            <person name="Ye M.-Q."/>
            <person name="Du Z.-J."/>
        </authorList>
    </citation>
    <scope>NUCLEOTIDE SEQUENCE [LARGE SCALE GENOMIC DNA]</scope>
    <source>
        <strain evidence="1 2">U0105</strain>
    </source>
</reference>
<evidence type="ECO:0000313" key="2">
    <source>
        <dbReference type="Proteomes" id="UP000275281"/>
    </source>
</evidence>